<sequence length="36" mass="3946">LLYRFSTPVSVLITAVVFAFAHLTPGEIPQLFVLGK</sequence>
<dbReference type="AlphaFoldDB" id="A0A453QZV0"/>
<reference evidence="2" key="2">
    <citation type="journal article" date="2017" name="Nat. Plants">
        <title>The Aegilops tauschii genome reveals multiple impacts of transposons.</title>
        <authorList>
            <person name="Zhao G."/>
            <person name="Zou C."/>
            <person name="Li K."/>
            <person name="Wang K."/>
            <person name="Li T."/>
            <person name="Gao L."/>
            <person name="Zhang X."/>
            <person name="Wang H."/>
            <person name="Yang Z."/>
            <person name="Liu X."/>
            <person name="Jiang W."/>
            <person name="Mao L."/>
            <person name="Kong X."/>
            <person name="Jiao Y."/>
            <person name="Jia J."/>
        </authorList>
    </citation>
    <scope>NUCLEOTIDE SEQUENCE [LARGE SCALE GENOMIC DNA]</scope>
    <source>
        <strain evidence="2">cv. AL8/78</strain>
    </source>
</reference>
<reference evidence="1" key="4">
    <citation type="submission" date="2019-03" db="UniProtKB">
        <authorList>
            <consortium name="EnsemblPlants"/>
        </authorList>
    </citation>
    <scope>IDENTIFICATION</scope>
</reference>
<organism evidence="1 2">
    <name type="scientific">Aegilops tauschii subsp. strangulata</name>
    <name type="common">Goatgrass</name>
    <dbReference type="NCBI Taxonomy" id="200361"/>
    <lineage>
        <taxon>Eukaryota</taxon>
        <taxon>Viridiplantae</taxon>
        <taxon>Streptophyta</taxon>
        <taxon>Embryophyta</taxon>
        <taxon>Tracheophyta</taxon>
        <taxon>Spermatophyta</taxon>
        <taxon>Magnoliopsida</taxon>
        <taxon>Liliopsida</taxon>
        <taxon>Poales</taxon>
        <taxon>Poaceae</taxon>
        <taxon>BOP clade</taxon>
        <taxon>Pooideae</taxon>
        <taxon>Triticodae</taxon>
        <taxon>Triticeae</taxon>
        <taxon>Triticinae</taxon>
        <taxon>Aegilops</taxon>
    </lineage>
</organism>
<evidence type="ECO:0000313" key="1">
    <source>
        <dbReference type="EnsemblPlants" id="AET7Gv20392200.37"/>
    </source>
</evidence>
<accession>A0A453QZV0</accession>
<reference evidence="1" key="5">
    <citation type="journal article" date="2021" name="G3 (Bethesda)">
        <title>Aegilops tauschii genome assembly Aet v5.0 features greater sequence contiguity and improved annotation.</title>
        <authorList>
            <person name="Wang L."/>
            <person name="Zhu T."/>
            <person name="Rodriguez J.C."/>
            <person name="Deal K.R."/>
            <person name="Dubcovsky J."/>
            <person name="McGuire P.E."/>
            <person name="Lux T."/>
            <person name="Spannagl M."/>
            <person name="Mayer K.F.X."/>
            <person name="Baldrich P."/>
            <person name="Meyers B.C."/>
            <person name="Huo N."/>
            <person name="Gu Y.Q."/>
            <person name="Zhou H."/>
            <person name="Devos K.M."/>
            <person name="Bennetzen J.L."/>
            <person name="Unver T."/>
            <person name="Budak H."/>
            <person name="Gulick P.J."/>
            <person name="Galiba G."/>
            <person name="Kalapos B."/>
            <person name="Nelson D.R."/>
            <person name="Li P."/>
            <person name="You F.M."/>
            <person name="Luo M.C."/>
            <person name="Dvorak J."/>
        </authorList>
    </citation>
    <scope>NUCLEOTIDE SEQUENCE [LARGE SCALE GENOMIC DNA]</scope>
    <source>
        <strain evidence="1">cv. AL8/78</strain>
    </source>
</reference>
<keyword evidence="2" id="KW-1185">Reference proteome</keyword>
<reference evidence="2" key="1">
    <citation type="journal article" date="2014" name="Science">
        <title>Ancient hybridizations among the ancestral genomes of bread wheat.</title>
        <authorList>
            <consortium name="International Wheat Genome Sequencing Consortium,"/>
            <person name="Marcussen T."/>
            <person name="Sandve S.R."/>
            <person name="Heier L."/>
            <person name="Spannagl M."/>
            <person name="Pfeifer M."/>
            <person name="Jakobsen K.S."/>
            <person name="Wulff B.B."/>
            <person name="Steuernagel B."/>
            <person name="Mayer K.F."/>
            <person name="Olsen O.A."/>
        </authorList>
    </citation>
    <scope>NUCLEOTIDE SEQUENCE [LARGE SCALE GENOMIC DNA]</scope>
    <source>
        <strain evidence="2">cv. AL8/78</strain>
    </source>
</reference>
<proteinExistence type="predicted"/>
<evidence type="ECO:0000313" key="2">
    <source>
        <dbReference type="Proteomes" id="UP000015105"/>
    </source>
</evidence>
<reference evidence="1" key="3">
    <citation type="journal article" date="2017" name="Nature">
        <title>Genome sequence of the progenitor of the wheat D genome Aegilops tauschii.</title>
        <authorList>
            <person name="Luo M.C."/>
            <person name="Gu Y.Q."/>
            <person name="Puiu D."/>
            <person name="Wang H."/>
            <person name="Twardziok S.O."/>
            <person name="Deal K.R."/>
            <person name="Huo N."/>
            <person name="Zhu T."/>
            <person name="Wang L."/>
            <person name="Wang Y."/>
            <person name="McGuire P.E."/>
            <person name="Liu S."/>
            <person name="Long H."/>
            <person name="Ramasamy R.K."/>
            <person name="Rodriguez J.C."/>
            <person name="Van S.L."/>
            <person name="Yuan L."/>
            <person name="Wang Z."/>
            <person name="Xia Z."/>
            <person name="Xiao L."/>
            <person name="Anderson O.D."/>
            <person name="Ouyang S."/>
            <person name="Liang Y."/>
            <person name="Zimin A.V."/>
            <person name="Pertea G."/>
            <person name="Qi P."/>
            <person name="Bennetzen J.L."/>
            <person name="Dai X."/>
            <person name="Dawson M.W."/>
            <person name="Muller H.G."/>
            <person name="Kugler K."/>
            <person name="Rivarola-Duarte L."/>
            <person name="Spannagl M."/>
            <person name="Mayer K.F.X."/>
            <person name="Lu F.H."/>
            <person name="Bevan M.W."/>
            <person name="Leroy P."/>
            <person name="Li P."/>
            <person name="You F.M."/>
            <person name="Sun Q."/>
            <person name="Liu Z."/>
            <person name="Lyons E."/>
            <person name="Wicker T."/>
            <person name="Salzberg S.L."/>
            <person name="Devos K.M."/>
            <person name="Dvorak J."/>
        </authorList>
    </citation>
    <scope>NUCLEOTIDE SEQUENCE [LARGE SCALE GENOMIC DNA]</scope>
    <source>
        <strain evidence="1">cv. AL8/78</strain>
    </source>
</reference>
<protein>
    <submittedName>
        <fullName evidence="1">Uncharacterized protein</fullName>
    </submittedName>
</protein>
<dbReference type="EnsemblPlants" id="AET7Gv20392200.37">
    <property type="protein sequence ID" value="AET7Gv20392200.37"/>
    <property type="gene ID" value="AET7Gv20392200"/>
</dbReference>
<name>A0A453QZV0_AEGTS</name>
<dbReference type="Gramene" id="AET7Gv20392200.37">
    <property type="protein sequence ID" value="AET7Gv20392200.37"/>
    <property type="gene ID" value="AET7Gv20392200"/>
</dbReference>
<dbReference type="Proteomes" id="UP000015105">
    <property type="component" value="Chromosome 7D"/>
</dbReference>